<gene>
    <name evidence="3" type="ORF">LPC04_00065</name>
</gene>
<dbReference type="AlphaFoldDB" id="A0A9X1YGP3"/>
<dbReference type="GO" id="GO:0000155">
    <property type="term" value="F:phosphorelay sensor kinase activity"/>
    <property type="evidence" value="ECO:0007669"/>
    <property type="project" value="InterPro"/>
</dbReference>
<dbReference type="Proteomes" id="UP001139353">
    <property type="component" value="Unassembled WGS sequence"/>
</dbReference>
<dbReference type="InterPro" id="IPR036890">
    <property type="entry name" value="HATPase_C_sf"/>
</dbReference>
<evidence type="ECO:0000256" key="1">
    <source>
        <dbReference type="SAM" id="Phobius"/>
    </source>
</evidence>
<keyword evidence="3" id="KW-0808">Transferase</keyword>
<keyword evidence="3" id="KW-0418">Kinase</keyword>
<evidence type="ECO:0000313" key="4">
    <source>
        <dbReference type="Proteomes" id="UP001139353"/>
    </source>
</evidence>
<dbReference type="Pfam" id="PF06580">
    <property type="entry name" value="His_kinase"/>
    <property type="match status" value="1"/>
</dbReference>
<comment type="caution">
    <text evidence="3">The sequence shown here is derived from an EMBL/GenBank/DDBJ whole genome shotgun (WGS) entry which is preliminary data.</text>
</comment>
<dbReference type="EMBL" id="JAJLJH010000001">
    <property type="protein sequence ID" value="MCK9684097.1"/>
    <property type="molecule type" value="Genomic_DNA"/>
</dbReference>
<proteinExistence type="predicted"/>
<keyword evidence="4" id="KW-1185">Reference proteome</keyword>
<dbReference type="Gene3D" id="3.30.565.10">
    <property type="entry name" value="Histidine kinase-like ATPase, C-terminal domain"/>
    <property type="match status" value="1"/>
</dbReference>
<keyword evidence="1" id="KW-0812">Transmembrane</keyword>
<organism evidence="3 4">
    <name type="scientific">Scleromatobacter humisilvae</name>
    <dbReference type="NCBI Taxonomy" id="2897159"/>
    <lineage>
        <taxon>Bacteria</taxon>
        <taxon>Pseudomonadati</taxon>
        <taxon>Pseudomonadota</taxon>
        <taxon>Betaproteobacteria</taxon>
        <taxon>Burkholderiales</taxon>
        <taxon>Sphaerotilaceae</taxon>
        <taxon>Scleromatobacter</taxon>
    </lineage>
</organism>
<dbReference type="PANTHER" id="PTHR34220">
    <property type="entry name" value="SENSOR HISTIDINE KINASE YPDA"/>
    <property type="match status" value="1"/>
</dbReference>
<feature type="transmembrane region" description="Helical" evidence="1">
    <location>
        <begin position="63"/>
        <end position="84"/>
    </location>
</feature>
<feature type="transmembrane region" description="Helical" evidence="1">
    <location>
        <begin position="124"/>
        <end position="145"/>
    </location>
</feature>
<evidence type="ECO:0000259" key="2">
    <source>
        <dbReference type="Pfam" id="PF06580"/>
    </source>
</evidence>
<evidence type="ECO:0000313" key="3">
    <source>
        <dbReference type="EMBL" id="MCK9684097.1"/>
    </source>
</evidence>
<protein>
    <submittedName>
        <fullName evidence="3">Histidine kinase</fullName>
    </submittedName>
</protein>
<dbReference type="SUPFAM" id="SSF55874">
    <property type="entry name" value="ATPase domain of HSP90 chaperone/DNA topoisomerase II/histidine kinase"/>
    <property type="match status" value="1"/>
</dbReference>
<dbReference type="RefSeq" id="WP_275680130.1">
    <property type="nucleotide sequence ID" value="NZ_JAJLJH010000001.1"/>
</dbReference>
<sequence length="344" mass="36685">MDTVTASTTLLGEAPVAGQRRHAVPALCEPGTILRALLGVQAIVTAGAAFDSPSLSTWLSRGVVGATVSVPATLAWVVLCCWSTRLLERLPVAGRLALAAAVSAATTWASCLPLRMFGLDSGDGANLAAIIGTGALLGAVVYHWLELRMRATVPAATEAGLLELQSRVQPHFLFNTLNTAIALVRVDPARAEEVLEDLSELFRAALGALEGDSTLGEEIRLARLYLDIEGMRFGKRLSVEWDIDDTIADVRVPSLLLQPLVENAVRHGVEPNDDGGRVQIRARARNGRAWVQVVNTVGAPATPGHGIGLVSSRERLRLMHDLRSEFQAGPIDGGRFRVRLAVPI</sequence>
<feature type="domain" description="Signal transduction histidine kinase internal region" evidence="2">
    <location>
        <begin position="162"/>
        <end position="237"/>
    </location>
</feature>
<dbReference type="InterPro" id="IPR050640">
    <property type="entry name" value="Bact_2-comp_sensor_kinase"/>
</dbReference>
<accession>A0A9X1YGP3</accession>
<dbReference type="InterPro" id="IPR010559">
    <property type="entry name" value="Sig_transdc_His_kin_internal"/>
</dbReference>
<keyword evidence="1" id="KW-1133">Transmembrane helix</keyword>
<dbReference type="GO" id="GO:0016020">
    <property type="term" value="C:membrane"/>
    <property type="evidence" value="ECO:0007669"/>
    <property type="project" value="InterPro"/>
</dbReference>
<dbReference type="PANTHER" id="PTHR34220:SF7">
    <property type="entry name" value="SENSOR HISTIDINE KINASE YPDA"/>
    <property type="match status" value="1"/>
</dbReference>
<keyword evidence="1" id="KW-0472">Membrane</keyword>
<name>A0A9X1YGP3_9BURK</name>
<reference evidence="3" key="1">
    <citation type="submission" date="2021-11" db="EMBL/GenBank/DDBJ databases">
        <title>BS-T2-15 a new species belonging to the Comamonadaceae family isolated from the soil of a French oak forest.</title>
        <authorList>
            <person name="Mieszkin S."/>
            <person name="Alain K."/>
        </authorList>
    </citation>
    <scope>NUCLEOTIDE SEQUENCE</scope>
    <source>
        <strain evidence="3">BS-T2-15</strain>
    </source>
</reference>
<feature type="transmembrane region" description="Helical" evidence="1">
    <location>
        <begin position="96"/>
        <end position="118"/>
    </location>
</feature>